<dbReference type="InterPro" id="IPR001604">
    <property type="entry name" value="Endo_G_ENPP1-like_dom"/>
</dbReference>
<feature type="domain" description="ENPP1-3/EXOG-like endonuclease/phosphodiesterase" evidence="5">
    <location>
        <begin position="587"/>
        <end position="806"/>
    </location>
</feature>
<feature type="chain" id="PRO_5045076851" description="DNA/RNA non-specific endonuclease domain-containing protein" evidence="4">
    <location>
        <begin position="21"/>
        <end position="847"/>
    </location>
</feature>
<keyword evidence="3" id="KW-0378">Hydrolase</keyword>
<reference evidence="8" key="1">
    <citation type="journal article" date="2015" name="Proc. Natl. Acad. Sci. U.S.A.">
        <title>Genome sequence of the Asian Tiger mosquito, Aedes albopictus, reveals insights into its biology, genetics, and evolution.</title>
        <authorList>
            <person name="Chen X.G."/>
            <person name="Jiang X."/>
            <person name="Gu J."/>
            <person name="Xu M."/>
            <person name="Wu Y."/>
            <person name="Deng Y."/>
            <person name="Zhang C."/>
            <person name="Bonizzoni M."/>
            <person name="Dermauw W."/>
            <person name="Vontas J."/>
            <person name="Armbruster P."/>
            <person name="Huang X."/>
            <person name="Yang Y."/>
            <person name="Zhang H."/>
            <person name="He W."/>
            <person name="Peng H."/>
            <person name="Liu Y."/>
            <person name="Wu K."/>
            <person name="Chen J."/>
            <person name="Lirakis M."/>
            <person name="Topalis P."/>
            <person name="Van Leeuwen T."/>
            <person name="Hall A.B."/>
            <person name="Jiang X."/>
            <person name="Thorpe C."/>
            <person name="Mueller R.L."/>
            <person name="Sun C."/>
            <person name="Waterhouse R.M."/>
            <person name="Yan G."/>
            <person name="Tu Z.J."/>
            <person name="Fang X."/>
            <person name="James A.A."/>
        </authorList>
    </citation>
    <scope>NUCLEOTIDE SEQUENCE [LARGE SCALE GENOMIC DNA]</scope>
    <source>
        <strain evidence="8">Foshan</strain>
    </source>
</reference>
<dbReference type="CDD" id="cd00091">
    <property type="entry name" value="NUC"/>
    <property type="match status" value="1"/>
</dbReference>
<feature type="domain" description="DNA/RNA non-specific endonuclease/pyrophosphatase/phosphodiesterase" evidence="6">
    <location>
        <begin position="586"/>
        <end position="830"/>
    </location>
</feature>
<dbReference type="Gene3D" id="3.40.570.10">
    <property type="entry name" value="Extracellular Endonuclease, subunit A"/>
    <property type="match status" value="2"/>
</dbReference>
<reference evidence="7" key="2">
    <citation type="submission" date="2025-05" db="UniProtKB">
        <authorList>
            <consortium name="EnsemblMetazoa"/>
        </authorList>
    </citation>
    <scope>IDENTIFICATION</scope>
    <source>
        <strain evidence="7">Foshan</strain>
    </source>
</reference>
<protein>
    <recommendedName>
        <fullName evidence="9">DNA/RNA non-specific endonuclease domain-containing protein</fullName>
    </recommendedName>
</protein>
<feature type="domain" description="DNA/RNA non-specific endonuclease/pyrophosphatase/phosphodiesterase" evidence="6">
    <location>
        <begin position="163"/>
        <end position="408"/>
    </location>
</feature>
<keyword evidence="2" id="KW-0540">Nuclease</keyword>
<dbReference type="InterPro" id="IPR040255">
    <property type="entry name" value="Non-specific_endonuclease"/>
</dbReference>
<evidence type="ECO:0000256" key="4">
    <source>
        <dbReference type="SAM" id="SignalP"/>
    </source>
</evidence>
<dbReference type="RefSeq" id="XP_062711528.1">
    <property type="nucleotide sequence ID" value="XM_062855544.1"/>
</dbReference>
<dbReference type="Proteomes" id="UP000069940">
    <property type="component" value="Unassembled WGS sequence"/>
</dbReference>
<evidence type="ECO:0000313" key="7">
    <source>
        <dbReference type="EnsemblMetazoa" id="AALFPA23_009714.P13432"/>
    </source>
</evidence>
<dbReference type="SUPFAM" id="SSF54060">
    <property type="entry name" value="His-Me finger endonucleases"/>
    <property type="match status" value="2"/>
</dbReference>
<dbReference type="SMART" id="SM00477">
    <property type="entry name" value="NUC"/>
    <property type="match status" value="1"/>
</dbReference>
<dbReference type="SMART" id="SM00892">
    <property type="entry name" value="Endonuclease_NS"/>
    <property type="match status" value="2"/>
</dbReference>
<evidence type="ECO:0000313" key="8">
    <source>
        <dbReference type="Proteomes" id="UP000069940"/>
    </source>
</evidence>
<evidence type="ECO:0008006" key="9">
    <source>
        <dbReference type="Google" id="ProtNLM"/>
    </source>
</evidence>
<keyword evidence="4" id="KW-0732">Signal</keyword>
<feature type="signal peptide" evidence="4">
    <location>
        <begin position="1"/>
        <end position="20"/>
    </location>
</feature>
<dbReference type="GeneID" id="109425981"/>
<evidence type="ECO:0000256" key="1">
    <source>
        <dbReference type="ARBA" id="ARBA00010052"/>
    </source>
</evidence>
<sequence>MWNKLVGLLLLISQIEVNFSRTAIESPIERLEQIYREQFDKDYGCKISLGKEFNTKQPLFLVPGTETFYTPLPNTTDLLLNAGEQLELFCTRGFANAKAVPSKTTSIITSCDGDDGFIQNGESYNITQFACKAPVFHVAVRTGGRCFNGASLVKIGFDMGSRFGKIYEACFDETSMQTYYVKHSLSPWNAKHQSTKRPPTFIQGDFYPSLRMTKLYNIESQRKTFEKILGSAARADALLNSKQELFLARGHLAAKADFVFGAHQRATFWFINVAPQWQKFNAFNWQRIETGVKDFVARNDLNVTVYTGTYGILELPDANGDMQPIFLDFDPDNGGRIPVPKVYYKVLHDEQNDAGIVLIGVNNPHATMDEIKDSYVFCKDVSDQISWLKWKRDFIPGGYSYACDVNEFNAVIKHLPLENISYLHILFVMQFLFAILVLMAHGIMPNQCRYAGELSTITFETKYNEAFDTSIDCKVSLNEDLDQHQPLFIVPGTTRFVTPVANTTDLQFKKGDQVELHCCHGFLISDATTAIVTCNGNDRFLHRGKGYEISHLTCRDPLFHIASRVGKPCYNNATLIKVGFDLGTRFLTLYEVCFDEKILQTHYVKYNLAPWNIKHERAKRDHFLQGDFFPDLEMAEIYTFDAQHATLGLLLGSSERANSLLNRRNEIYIAKGRLAAQADFVYGSQQAATFRYSNVAPQWEKFRTFNWQHIENGVRAFVTRRNLNVTVYTGTYGVIKLPDANGNMQPIYLDYDYRTGGRVPVPKIFYKILHDEQHDAGIALIGVNNPYVSLSDIEKDYLFCDDVSRRINWLEWIPDYIPGGYSYACEVNQFNDVIHHHTFDEISNLLV</sequence>
<name>A0ABM1YJJ3_AEDAL</name>
<evidence type="ECO:0000256" key="2">
    <source>
        <dbReference type="ARBA" id="ARBA00022722"/>
    </source>
</evidence>
<proteinExistence type="inferred from homology"/>
<organism evidence="7 8">
    <name type="scientific">Aedes albopictus</name>
    <name type="common">Asian tiger mosquito</name>
    <name type="synonym">Stegomyia albopicta</name>
    <dbReference type="NCBI Taxonomy" id="7160"/>
    <lineage>
        <taxon>Eukaryota</taxon>
        <taxon>Metazoa</taxon>
        <taxon>Ecdysozoa</taxon>
        <taxon>Arthropoda</taxon>
        <taxon>Hexapoda</taxon>
        <taxon>Insecta</taxon>
        <taxon>Pterygota</taxon>
        <taxon>Neoptera</taxon>
        <taxon>Endopterygota</taxon>
        <taxon>Diptera</taxon>
        <taxon>Nematocera</taxon>
        <taxon>Culicoidea</taxon>
        <taxon>Culicidae</taxon>
        <taxon>Culicinae</taxon>
        <taxon>Aedini</taxon>
        <taxon>Aedes</taxon>
        <taxon>Stegomyia</taxon>
    </lineage>
</organism>
<dbReference type="InterPro" id="IPR020821">
    <property type="entry name" value="ENPP1-3/EXOG-like_nuc-like"/>
</dbReference>
<dbReference type="InterPro" id="IPR044925">
    <property type="entry name" value="His-Me_finger_sf"/>
</dbReference>
<dbReference type="InterPro" id="IPR044929">
    <property type="entry name" value="DNA/RNA_non-sp_Endonuclease_sf"/>
</dbReference>
<evidence type="ECO:0000259" key="5">
    <source>
        <dbReference type="SMART" id="SM00477"/>
    </source>
</evidence>
<dbReference type="PANTHER" id="PTHR13966">
    <property type="entry name" value="ENDONUCLEASE RELATED"/>
    <property type="match status" value="1"/>
</dbReference>
<comment type="similarity">
    <text evidence="1">Belongs to the DNA/RNA non-specific endonuclease family.</text>
</comment>
<dbReference type="EnsemblMetazoa" id="AALFPA23_009714.R13432">
    <property type="protein sequence ID" value="AALFPA23_009714.P13432"/>
    <property type="gene ID" value="AALFPA23_009714"/>
</dbReference>
<keyword evidence="3" id="KW-0255">Endonuclease</keyword>
<dbReference type="Pfam" id="PF01223">
    <property type="entry name" value="Endonuclease_NS"/>
    <property type="match status" value="2"/>
</dbReference>
<evidence type="ECO:0000259" key="6">
    <source>
        <dbReference type="SMART" id="SM00892"/>
    </source>
</evidence>
<evidence type="ECO:0000256" key="3">
    <source>
        <dbReference type="ARBA" id="ARBA00022759"/>
    </source>
</evidence>
<accession>A0ABM1YJJ3</accession>
<dbReference type="PANTHER" id="PTHR13966:SF19">
    <property type="entry name" value="NUCLEASE EXOG, MITOCHONDRIAL"/>
    <property type="match status" value="1"/>
</dbReference>
<keyword evidence="8" id="KW-1185">Reference proteome</keyword>